<evidence type="ECO:0000313" key="3">
    <source>
        <dbReference type="Proteomes" id="UP000243797"/>
    </source>
</evidence>
<proteinExistence type="predicted"/>
<dbReference type="GO" id="GO:0016020">
    <property type="term" value="C:membrane"/>
    <property type="evidence" value="ECO:0007669"/>
    <property type="project" value="TreeGrafter"/>
</dbReference>
<evidence type="ECO:0000259" key="1">
    <source>
        <dbReference type="Pfam" id="PF00561"/>
    </source>
</evidence>
<protein>
    <submittedName>
        <fullName evidence="2">Serine hydrolase-like protein</fullName>
    </submittedName>
</protein>
<dbReference type="EMBL" id="NKHZ01000077">
    <property type="protein sequence ID" value="PNS15291.1"/>
    <property type="molecule type" value="Genomic_DNA"/>
</dbReference>
<comment type="caution">
    <text evidence="2">The sequence shown here is derived from an EMBL/GenBank/DDBJ whole genome shotgun (WGS) entry which is preliminary data.</text>
</comment>
<reference evidence="2 3" key="1">
    <citation type="submission" date="2017-06" db="EMBL/GenBank/DDBJ databases">
        <title>Draft genome sequence of a variant of Elsinoe murrayae.</title>
        <authorList>
            <person name="Cheng Q."/>
        </authorList>
    </citation>
    <scope>NUCLEOTIDE SEQUENCE [LARGE SCALE GENOMIC DNA]</scope>
    <source>
        <strain evidence="2 3">CQ-2017a</strain>
    </source>
</reference>
<dbReference type="GO" id="GO:0016787">
    <property type="term" value="F:hydrolase activity"/>
    <property type="evidence" value="ECO:0007669"/>
    <property type="project" value="UniProtKB-KW"/>
</dbReference>
<dbReference type="PANTHER" id="PTHR43798">
    <property type="entry name" value="MONOACYLGLYCEROL LIPASE"/>
    <property type="match status" value="1"/>
</dbReference>
<dbReference type="InParanoid" id="A0A2K1QK05"/>
<sequence>MQARDLVQSGPTAFAGVDEDCFRRTFGRALPRARFVYIDDCKAAYYVLEGSHAASSVDSHRVLMVHGIQTPALGLVPLATCLQKTDPSARLVLVELFGHGLSDTPNRPHAPALFHKLLDQVLNALSWQSADIIGYSFGALTTAGYLARSAERIRTLVLIAPAGFYRANDLDSARLESEDNRVVQEYVFELLEGPHPVTPDDWRERSAAGELIPSGLRLWQKAEHGGHIVSVVSMFRDGGVLDSHEMYEQAGKRKDETSTPVRVILGEEDDICSTSDFINRGFTDVHVIPEADHGVVRDKAAGVADLVASFWRSVQDDRRD</sequence>
<feature type="domain" description="AB hydrolase-1" evidence="1">
    <location>
        <begin position="62"/>
        <end position="173"/>
    </location>
</feature>
<accession>A0A2K1QK05</accession>
<dbReference type="Proteomes" id="UP000243797">
    <property type="component" value="Unassembled WGS sequence"/>
</dbReference>
<dbReference type="Gene3D" id="3.40.50.1820">
    <property type="entry name" value="alpha/beta hydrolase"/>
    <property type="match status" value="1"/>
</dbReference>
<organism evidence="2 3">
    <name type="scientific">Sphaceloma murrayae</name>
    <dbReference type="NCBI Taxonomy" id="2082308"/>
    <lineage>
        <taxon>Eukaryota</taxon>
        <taxon>Fungi</taxon>
        <taxon>Dikarya</taxon>
        <taxon>Ascomycota</taxon>
        <taxon>Pezizomycotina</taxon>
        <taxon>Dothideomycetes</taxon>
        <taxon>Dothideomycetidae</taxon>
        <taxon>Myriangiales</taxon>
        <taxon>Elsinoaceae</taxon>
        <taxon>Sphaceloma</taxon>
    </lineage>
</organism>
<evidence type="ECO:0000313" key="2">
    <source>
        <dbReference type="EMBL" id="PNS15291.1"/>
    </source>
</evidence>
<dbReference type="AlphaFoldDB" id="A0A2K1QK05"/>
<gene>
    <name evidence="2" type="ORF">CAC42_5462</name>
</gene>
<dbReference type="InterPro" id="IPR050266">
    <property type="entry name" value="AB_hydrolase_sf"/>
</dbReference>
<dbReference type="Pfam" id="PF00561">
    <property type="entry name" value="Abhydrolase_1"/>
    <property type="match status" value="1"/>
</dbReference>
<dbReference type="PANTHER" id="PTHR43798:SF33">
    <property type="entry name" value="HYDROLASE, PUTATIVE (AFU_ORTHOLOGUE AFUA_2G14860)-RELATED"/>
    <property type="match status" value="1"/>
</dbReference>
<dbReference type="InterPro" id="IPR029058">
    <property type="entry name" value="AB_hydrolase_fold"/>
</dbReference>
<dbReference type="STRING" id="2082308.A0A2K1QK05"/>
<keyword evidence="3" id="KW-1185">Reference proteome</keyword>
<keyword evidence="2" id="KW-0378">Hydrolase</keyword>
<dbReference type="OrthoDB" id="408373at2759"/>
<name>A0A2K1QK05_9PEZI</name>
<dbReference type="PRINTS" id="PR00111">
    <property type="entry name" value="ABHYDROLASE"/>
</dbReference>
<dbReference type="SUPFAM" id="SSF53474">
    <property type="entry name" value="alpha/beta-Hydrolases"/>
    <property type="match status" value="1"/>
</dbReference>
<dbReference type="InterPro" id="IPR000073">
    <property type="entry name" value="AB_hydrolase_1"/>
</dbReference>